<gene>
    <name evidence="1" type="ORF">HNR10_000768</name>
</gene>
<name>A0A7Z0EIT8_9ACTN</name>
<reference evidence="1 2" key="1">
    <citation type="submission" date="2020-07" db="EMBL/GenBank/DDBJ databases">
        <title>Sequencing the genomes of 1000 actinobacteria strains.</title>
        <authorList>
            <person name="Klenk H.-P."/>
        </authorList>
    </citation>
    <scope>NUCLEOTIDE SEQUENCE [LARGE SCALE GENOMIC DNA]</scope>
    <source>
        <strain evidence="1 2">DSM 44442</strain>
    </source>
</reference>
<protein>
    <submittedName>
        <fullName evidence="1">Uncharacterized protein</fullName>
    </submittedName>
</protein>
<sequence>MRLYPDGRVQSIHGSTDDVLRVYREISATHRTENRLSGDVSGTVVQIGSLYGNVSLPATGKTSNDKPSEGEAASPKVSLVCCLCQEHIPSSSDVYPLDAEWQRRHPNMIGFLACRCATDARWHWRCRSTWRGYLRGHIRSQFERRCVDSLSHIEAPRTHAVAALRYPASALLQGAEEYLRHAASDPRTPKTLTARLHASLEEWEANNT</sequence>
<dbReference type="Proteomes" id="UP000572051">
    <property type="component" value="Unassembled WGS sequence"/>
</dbReference>
<organism evidence="1 2">
    <name type="scientific">Nocardiopsis aegyptia</name>
    <dbReference type="NCBI Taxonomy" id="220378"/>
    <lineage>
        <taxon>Bacteria</taxon>
        <taxon>Bacillati</taxon>
        <taxon>Actinomycetota</taxon>
        <taxon>Actinomycetes</taxon>
        <taxon>Streptosporangiales</taxon>
        <taxon>Nocardiopsidaceae</taxon>
        <taxon>Nocardiopsis</taxon>
    </lineage>
</organism>
<proteinExistence type="predicted"/>
<accession>A0A7Z0EIT8</accession>
<dbReference type="EMBL" id="JACCFS010000001">
    <property type="protein sequence ID" value="NYJ32887.1"/>
    <property type="molecule type" value="Genomic_DNA"/>
</dbReference>
<evidence type="ECO:0000313" key="2">
    <source>
        <dbReference type="Proteomes" id="UP000572051"/>
    </source>
</evidence>
<keyword evidence="2" id="KW-1185">Reference proteome</keyword>
<evidence type="ECO:0000313" key="1">
    <source>
        <dbReference type="EMBL" id="NYJ32887.1"/>
    </source>
</evidence>
<dbReference type="AlphaFoldDB" id="A0A7Z0EIT8"/>
<comment type="caution">
    <text evidence="1">The sequence shown here is derived from an EMBL/GenBank/DDBJ whole genome shotgun (WGS) entry which is preliminary data.</text>
</comment>